<dbReference type="InterPro" id="IPR021109">
    <property type="entry name" value="Peptidase_aspartic_dom_sf"/>
</dbReference>
<feature type="region of interest" description="Disordered" evidence="1">
    <location>
        <begin position="50"/>
        <end position="84"/>
    </location>
</feature>
<keyword evidence="3" id="KW-0548">Nucleotidyltransferase</keyword>
<feature type="compositionally biased region" description="Basic and acidic residues" evidence="1">
    <location>
        <begin position="207"/>
        <end position="219"/>
    </location>
</feature>
<feature type="domain" description="Reverse transcriptase" evidence="2">
    <location>
        <begin position="503"/>
        <end position="580"/>
    </location>
</feature>
<keyword evidence="4" id="KW-1185">Reference proteome</keyword>
<dbReference type="Gene3D" id="3.10.10.10">
    <property type="entry name" value="HIV Type 1 Reverse Transcriptase, subunit A, domain 1"/>
    <property type="match status" value="1"/>
</dbReference>
<dbReference type="CDD" id="cd01647">
    <property type="entry name" value="RT_LTR"/>
    <property type="match status" value="1"/>
</dbReference>
<dbReference type="SUPFAM" id="SSF50630">
    <property type="entry name" value="Acid proteases"/>
    <property type="match status" value="1"/>
</dbReference>
<reference evidence="3" key="2">
    <citation type="submission" date="2022-01" db="EMBL/GenBank/DDBJ databases">
        <authorList>
            <person name="Yamashiro T."/>
            <person name="Shiraishi A."/>
            <person name="Satake H."/>
            <person name="Nakayama K."/>
        </authorList>
    </citation>
    <scope>NUCLEOTIDE SEQUENCE</scope>
</reference>
<name>A0ABQ5BT04_9ASTR</name>
<dbReference type="EMBL" id="BQNB010013516">
    <property type="protein sequence ID" value="GJT16933.1"/>
    <property type="molecule type" value="Genomic_DNA"/>
</dbReference>
<dbReference type="InterPro" id="IPR043502">
    <property type="entry name" value="DNA/RNA_pol_sf"/>
</dbReference>
<dbReference type="SUPFAM" id="SSF56672">
    <property type="entry name" value="DNA/RNA polymerases"/>
    <property type="match status" value="1"/>
</dbReference>
<comment type="caution">
    <text evidence="3">The sequence shown here is derived from an EMBL/GenBank/DDBJ whole genome shotgun (WGS) entry which is preliminary data.</text>
</comment>
<dbReference type="Pfam" id="PF08284">
    <property type="entry name" value="RVP_2"/>
    <property type="match status" value="1"/>
</dbReference>
<feature type="compositionally biased region" description="Gly residues" evidence="1">
    <location>
        <begin position="53"/>
        <end position="63"/>
    </location>
</feature>
<organism evidence="3 4">
    <name type="scientific">Tanacetum coccineum</name>
    <dbReference type="NCBI Taxonomy" id="301880"/>
    <lineage>
        <taxon>Eukaryota</taxon>
        <taxon>Viridiplantae</taxon>
        <taxon>Streptophyta</taxon>
        <taxon>Embryophyta</taxon>
        <taxon>Tracheophyta</taxon>
        <taxon>Spermatophyta</taxon>
        <taxon>Magnoliopsida</taxon>
        <taxon>eudicotyledons</taxon>
        <taxon>Gunneridae</taxon>
        <taxon>Pentapetalae</taxon>
        <taxon>asterids</taxon>
        <taxon>campanulids</taxon>
        <taxon>Asterales</taxon>
        <taxon>Asteraceae</taxon>
        <taxon>Asteroideae</taxon>
        <taxon>Anthemideae</taxon>
        <taxon>Anthemidinae</taxon>
        <taxon>Tanacetum</taxon>
    </lineage>
</organism>
<feature type="region of interest" description="Disordered" evidence="1">
    <location>
        <begin position="188"/>
        <end position="224"/>
    </location>
</feature>
<evidence type="ECO:0000313" key="3">
    <source>
        <dbReference type="EMBL" id="GJT16933.1"/>
    </source>
</evidence>
<dbReference type="InterPro" id="IPR032567">
    <property type="entry name" value="RTL1-rel"/>
</dbReference>
<dbReference type="PANTHER" id="PTHR15503:SF45">
    <property type="entry name" value="RNA-DIRECTED DNA POLYMERASE HOMOLOG"/>
    <property type="match status" value="1"/>
</dbReference>
<keyword evidence="3" id="KW-0808">Transferase</keyword>
<feature type="non-terminal residue" evidence="3">
    <location>
        <position position="580"/>
    </location>
</feature>
<accession>A0ABQ5BT04</accession>
<evidence type="ECO:0000259" key="2">
    <source>
        <dbReference type="Pfam" id="PF00078"/>
    </source>
</evidence>
<gene>
    <name evidence="3" type="ORF">Tco_0875639</name>
</gene>
<dbReference type="InterPro" id="IPR000477">
    <property type="entry name" value="RT_dom"/>
</dbReference>
<dbReference type="GO" id="GO:0003964">
    <property type="term" value="F:RNA-directed DNA polymerase activity"/>
    <property type="evidence" value="ECO:0007669"/>
    <property type="project" value="UniProtKB-KW"/>
</dbReference>
<dbReference type="PANTHER" id="PTHR15503">
    <property type="entry name" value="LDOC1 RELATED"/>
    <property type="match status" value="1"/>
</dbReference>
<dbReference type="CDD" id="cd00303">
    <property type="entry name" value="retropepsin_like"/>
    <property type="match status" value="1"/>
</dbReference>
<dbReference type="InterPro" id="IPR043128">
    <property type="entry name" value="Rev_trsase/Diguanyl_cyclase"/>
</dbReference>
<dbReference type="Proteomes" id="UP001151760">
    <property type="component" value="Unassembled WGS sequence"/>
</dbReference>
<feature type="compositionally biased region" description="Low complexity" evidence="1">
    <location>
        <begin position="64"/>
        <end position="84"/>
    </location>
</feature>
<evidence type="ECO:0000313" key="4">
    <source>
        <dbReference type="Proteomes" id="UP001151760"/>
    </source>
</evidence>
<dbReference type="Gene3D" id="2.40.70.10">
    <property type="entry name" value="Acid Proteases"/>
    <property type="match status" value="1"/>
</dbReference>
<sequence length="580" mass="64719">MDLSNTGRPLGAYNLGVATPRALVYAGLMTSGDARSWYMISGDAKSWGDGRIDGQGGQVGGQGSEVNGGVDGVPTSPPSLHSSLTTSGDVRNVIENNDRRGCTYKEFLSCNPKEYNGKGGVVVYTLWIEKMESVQDMSGCVDNQKVKYTAGSFGGKALTWADNASYTNRFHELARLVPYLVTPEKRRIERNGSIKKNPKKRGNGGEPSKDRNGRDDNKRTRNAFATTTNPIRREYTCTAPKIIEWPRNVNSINARNPTARACYECGSTDHVKAVYPRNNGNQARGREFMLGAEEARQDPNIMTGTFTLNNHYATTLFDSGVDYSFVSTTFIPMLGIGPSNLGFSYEIEIASGQLVEIDKVIKGCKLEIEGHVFDINLIPFGSGCFDMIIGMDWLSNHKAEIICHENVVRIPLPNGKVLRVIGERLEEKMRHLMSAKTKEQKQEEIMVVRDYPEVFLDDLSGLPPNQEIKFCIELVPGAISVAKSPYRLVPSEMEELSGQLKELQDKELNKLTIKNRYPLPRIDNLFDQLQGSQYFSKIDLRSGYHQLRVDEDDILNIVFRTHYGHFEFIVMPFGLTKAPS</sequence>
<dbReference type="Pfam" id="PF00078">
    <property type="entry name" value="RVT_1"/>
    <property type="match status" value="1"/>
</dbReference>
<dbReference type="Gene3D" id="3.30.70.270">
    <property type="match status" value="1"/>
</dbReference>
<protein>
    <submittedName>
        <fullName evidence="3">Reverse transcriptase domain-containing protein</fullName>
    </submittedName>
</protein>
<evidence type="ECO:0000256" key="1">
    <source>
        <dbReference type="SAM" id="MobiDB-lite"/>
    </source>
</evidence>
<reference evidence="3" key="1">
    <citation type="journal article" date="2022" name="Int. J. Mol. Sci.">
        <title>Draft Genome of Tanacetum Coccineum: Genomic Comparison of Closely Related Tanacetum-Family Plants.</title>
        <authorList>
            <person name="Yamashiro T."/>
            <person name="Shiraishi A."/>
            <person name="Nakayama K."/>
            <person name="Satake H."/>
        </authorList>
    </citation>
    <scope>NUCLEOTIDE SEQUENCE</scope>
</reference>
<keyword evidence="3" id="KW-0695">RNA-directed DNA polymerase</keyword>
<proteinExistence type="predicted"/>